<dbReference type="InterPro" id="IPR022385">
    <property type="entry name" value="Rhs_assc_core"/>
</dbReference>
<feature type="compositionally biased region" description="Polar residues" evidence="1">
    <location>
        <begin position="550"/>
        <end position="561"/>
    </location>
</feature>
<evidence type="ECO:0000313" key="2">
    <source>
        <dbReference type="EMBL" id="KER04081.1"/>
    </source>
</evidence>
<dbReference type="NCBIfam" id="TIGR03696">
    <property type="entry name" value="Rhs_assc_core"/>
    <property type="match status" value="1"/>
</dbReference>
<dbReference type="Pfam" id="PF18807">
    <property type="entry name" value="TTc_toxin_rep"/>
    <property type="match status" value="1"/>
</dbReference>
<evidence type="ECO:0000313" key="3">
    <source>
        <dbReference type="Proteomes" id="UP000028002"/>
    </source>
</evidence>
<protein>
    <submittedName>
        <fullName evidence="2">RHS repeat-associated core protein</fullName>
    </submittedName>
</protein>
<dbReference type="EMBL" id="JGVH01000018">
    <property type="protein sequence ID" value="KER04081.1"/>
    <property type="molecule type" value="Genomic_DNA"/>
</dbReference>
<feature type="compositionally biased region" description="Basic and acidic residues" evidence="1">
    <location>
        <begin position="539"/>
        <end position="549"/>
    </location>
</feature>
<accession>A0A081RZH8</accession>
<dbReference type="PANTHER" id="PTHR32305:SF15">
    <property type="entry name" value="PROTEIN RHSA-RELATED"/>
    <property type="match status" value="1"/>
</dbReference>
<feature type="region of interest" description="Disordered" evidence="1">
    <location>
        <begin position="533"/>
        <end position="564"/>
    </location>
</feature>
<dbReference type="PANTHER" id="PTHR32305">
    <property type="match status" value="1"/>
</dbReference>
<dbReference type="Gene3D" id="2.180.10.10">
    <property type="entry name" value="RHS repeat-associated core"/>
    <property type="match status" value="1"/>
</dbReference>
<dbReference type="AlphaFoldDB" id="A0A081RZH8"/>
<comment type="caution">
    <text evidence="2">The sequence shown here is derived from an EMBL/GenBank/DDBJ whole genome shotgun (WGS) entry which is preliminary data.</text>
</comment>
<name>A0A081RZH8_PHOTE</name>
<organism evidence="2 3">
    <name type="scientific">Photorhabdus temperata subsp. temperata Meg1</name>
    <dbReference type="NCBI Taxonomy" id="1393735"/>
    <lineage>
        <taxon>Bacteria</taxon>
        <taxon>Pseudomonadati</taxon>
        <taxon>Pseudomonadota</taxon>
        <taxon>Gammaproteobacteria</taxon>
        <taxon>Enterobacterales</taxon>
        <taxon>Morganellaceae</taxon>
        <taxon>Photorhabdus</taxon>
    </lineage>
</organism>
<proteinExistence type="predicted"/>
<dbReference type="RefSeq" id="WP_036837866.1">
    <property type="nucleotide sequence ID" value="NZ_CAWLUD010000018.1"/>
</dbReference>
<dbReference type="InterPro" id="IPR050708">
    <property type="entry name" value="T6SS_VgrG/RHS"/>
</dbReference>
<dbReference type="InterPro" id="IPR041508">
    <property type="entry name" value="TcC-like_repeat"/>
</dbReference>
<evidence type="ECO:0000256" key="1">
    <source>
        <dbReference type="SAM" id="MobiDB-lite"/>
    </source>
</evidence>
<sequence>MENFDPKFYQHTPTVNVQDNRGLTIRDINFRRSTARGTTDTLITRHLYDTRGHLIQSIDPRLYEAKQKDNTIKPNFLWQYDLTGNILCTESADAGRTVTLNDIESRLILTVTATGARQTRQYEAPSLPGRLLSVTEQPEGKTPRITEHLIWAENTPTVKSHNLAGQCVRHYDTAGVTRPESLSLTGTVLSQSQQLLDDKNGKGEANWAGDNETTWQNVLTNEIYTTQSTCDSTGALLTQTDAKGNKQRLAYDVAGQLKASWLTVKNQNEQIIIKSLTYSAAGQKLREEHGNNVITEYTYEPQTQRLIGITTQRTNNGKPEAKKLQDLRYKYDPVGNIISIRNDAEATRFWKNEEVKPENTYTYDSLYQLISATGREMANTRQQSISSPIIPLTSDNNTYTKYTRNYTYNDGGNLTKIQHRTSDSQNNHTRGITVSNRSNRAVLSMLTDKPEEVDSWFDAGGHQKTLHRAVRNKLTDEPAEMDSCFDTDSHQKTLSPTVLNSLVDDPAQVDTLIWMREQNLNWNTRGELQQATLVTRGQKPPEKPQEKSQQETGDSSTNNDQEWYRYGSDGMRRLKISEQKTGNSTQQQRVTYLPGLELRTTGSTSQTTEDLQVITVGEAGRAQVRVLHWESGKPKDISNNQMRYSYDNLIGSSQLELDDKGQIISQEEYYPFGGTALWAANSQTEANYKTIRYSGKERDATGLYYYGYRYYQPWVGRWLSADPAGTVDGLNLYQMVRNNPVLLNDSKGLSSESRKENQSLIKVFKKGDILYGLDEPRKDALEKLEKKGYKRKTASGGFLSKLTRVFGRRSEIKRNILIQNDITNAVWDNLNPKVYSNDENIKKETHDHERVIEFKKFLSKHDKYNVAGDNLANELASELKEKPYGNKRIDELGKLLWKKTSKAGLEYQLLQRKAPVHFLIDIIGDDIKTVILKSGHGASITSSELRWLYRHKDVAEVQQNLKFWKEGKPVAHSEVFSKTKWDKYQPKHRYS</sequence>
<reference evidence="2 3" key="1">
    <citation type="submission" date="2014-03" db="EMBL/GenBank/DDBJ databases">
        <title>Draft Genome of Photorhabdus temperata Meg1.</title>
        <authorList>
            <person name="Hurst S.G.IV."/>
            <person name="Morris K."/>
            <person name="Thomas K."/>
            <person name="Tisa L.S."/>
        </authorList>
    </citation>
    <scope>NUCLEOTIDE SEQUENCE [LARGE SCALE GENOMIC DNA]</scope>
    <source>
        <strain evidence="2 3">Meg1</strain>
    </source>
</reference>
<dbReference type="PATRIC" id="fig|1393735.3.peg.1234"/>
<dbReference type="Proteomes" id="UP000028002">
    <property type="component" value="Unassembled WGS sequence"/>
</dbReference>
<gene>
    <name evidence="2" type="ORF">MEG1DRAFT_01195</name>
</gene>